<evidence type="ECO:0000313" key="2">
    <source>
        <dbReference type="Proteomes" id="UP001500752"/>
    </source>
</evidence>
<gene>
    <name evidence="1" type="ORF">GCM10023081_20030</name>
</gene>
<sequence>MFISRNEFYLKNLKDAHSLTCEPATLEGNNGNEPAVAIFHGRQIRYVLPIPEALRIATAIADAIQAGKDQS</sequence>
<comment type="caution">
    <text evidence="1">The sequence shown here is derived from an EMBL/GenBank/DDBJ whole genome shotgun (WGS) entry which is preliminary data.</text>
</comment>
<evidence type="ECO:0000313" key="1">
    <source>
        <dbReference type="EMBL" id="GAA3681931.1"/>
    </source>
</evidence>
<dbReference type="EMBL" id="BAABEO010000012">
    <property type="protein sequence ID" value="GAA3681931.1"/>
    <property type="molecule type" value="Genomic_DNA"/>
</dbReference>
<name>A0ABP7CAW8_9MICC</name>
<protein>
    <submittedName>
        <fullName evidence="1">Uncharacterized protein</fullName>
    </submittedName>
</protein>
<keyword evidence="2" id="KW-1185">Reference proteome</keyword>
<accession>A0ABP7CAW8</accession>
<organism evidence="1 2">
    <name type="scientific">Arthrobacter ginkgonis</name>
    <dbReference type="NCBI Taxonomy" id="1630594"/>
    <lineage>
        <taxon>Bacteria</taxon>
        <taxon>Bacillati</taxon>
        <taxon>Actinomycetota</taxon>
        <taxon>Actinomycetes</taxon>
        <taxon>Micrococcales</taxon>
        <taxon>Micrococcaceae</taxon>
        <taxon>Arthrobacter</taxon>
    </lineage>
</organism>
<dbReference type="Proteomes" id="UP001500752">
    <property type="component" value="Unassembled WGS sequence"/>
</dbReference>
<reference evidence="2" key="1">
    <citation type="journal article" date="2019" name="Int. J. Syst. Evol. Microbiol.">
        <title>The Global Catalogue of Microorganisms (GCM) 10K type strain sequencing project: providing services to taxonomists for standard genome sequencing and annotation.</title>
        <authorList>
            <consortium name="The Broad Institute Genomics Platform"/>
            <consortium name="The Broad Institute Genome Sequencing Center for Infectious Disease"/>
            <person name="Wu L."/>
            <person name="Ma J."/>
        </authorList>
    </citation>
    <scope>NUCLEOTIDE SEQUENCE [LARGE SCALE GENOMIC DNA]</scope>
    <source>
        <strain evidence="2">JCM 30742</strain>
    </source>
</reference>
<dbReference type="RefSeq" id="WP_345150475.1">
    <property type="nucleotide sequence ID" value="NZ_BAABEO010000012.1"/>
</dbReference>
<proteinExistence type="predicted"/>